<keyword evidence="1" id="KW-1133">Transmembrane helix</keyword>
<evidence type="ECO:0000256" key="1">
    <source>
        <dbReference type="SAM" id="Phobius"/>
    </source>
</evidence>
<name>A0ABP1PK83_9HEXA</name>
<organism evidence="2 3">
    <name type="scientific">Orchesella dallaii</name>
    <dbReference type="NCBI Taxonomy" id="48710"/>
    <lineage>
        <taxon>Eukaryota</taxon>
        <taxon>Metazoa</taxon>
        <taxon>Ecdysozoa</taxon>
        <taxon>Arthropoda</taxon>
        <taxon>Hexapoda</taxon>
        <taxon>Collembola</taxon>
        <taxon>Entomobryomorpha</taxon>
        <taxon>Entomobryoidea</taxon>
        <taxon>Orchesellidae</taxon>
        <taxon>Orchesellinae</taxon>
        <taxon>Orchesella</taxon>
    </lineage>
</organism>
<evidence type="ECO:0000313" key="3">
    <source>
        <dbReference type="Proteomes" id="UP001642540"/>
    </source>
</evidence>
<feature type="transmembrane region" description="Helical" evidence="1">
    <location>
        <begin position="71"/>
        <end position="90"/>
    </location>
</feature>
<feature type="transmembrane region" description="Helical" evidence="1">
    <location>
        <begin position="96"/>
        <end position="116"/>
    </location>
</feature>
<dbReference type="Proteomes" id="UP001642540">
    <property type="component" value="Unassembled WGS sequence"/>
</dbReference>
<accession>A0ABP1PK83</accession>
<keyword evidence="1" id="KW-0812">Transmembrane</keyword>
<keyword evidence="3" id="KW-1185">Reference proteome</keyword>
<sequence length="118" mass="12813">MCLIFYAKNSASNLLWPISMDQMRLCFDINTPQNYSENHNTFCNREIISNNQNLQTSLGSIPAQTFNMYKLVALLVLVALFAVASAQIVYTGGIGVPVGYGYGVAGVPVVGGGYILKK</sequence>
<dbReference type="EMBL" id="CAXLJM020000004">
    <property type="protein sequence ID" value="CAL8069818.1"/>
    <property type="molecule type" value="Genomic_DNA"/>
</dbReference>
<gene>
    <name evidence="2" type="ORF">ODALV1_LOCUS949</name>
</gene>
<keyword evidence="1" id="KW-0472">Membrane</keyword>
<comment type="caution">
    <text evidence="2">The sequence shown here is derived from an EMBL/GenBank/DDBJ whole genome shotgun (WGS) entry which is preliminary data.</text>
</comment>
<proteinExistence type="predicted"/>
<protein>
    <submittedName>
        <fullName evidence="2">Uncharacterized protein</fullName>
    </submittedName>
</protein>
<reference evidence="2 3" key="1">
    <citation type="submission" date="2024-08" db="EMBL/GenBank/DDBJ databases">
        <authorList>
            <person name="Cucini C."/>
            <person name="Frati F."/>
        </authorList>
    </citation>
    <scope>NUCLEOTIDE SEQUENCE [LARGE SCALE GENOMIC DNA]</scope>
</reference>
<evidence type="ECO:0000313" key="2">
    <source>
        <dbReference type="EMBL" id="CAL8069818.1"/>
    </source>
</evidence>